<evidence type="ECO:0000259" key="1">
    <source>
        <dbReference type="PROSITE" id="PS51186"/>
    </source>
</evidence>
<evidence type="ECO:0000313" key="2">
    <source>
        <dbReference type="EMBL" id="MBB4663213.1"/>
    </source>
</evidence>
<keyword evidence="2" id="KW-0808">Transferase</keyword>
<dbReference type="Gene3D" id="3.40.630.30">
    <property type="match status" value="1"/>
</dbReference>
<gene>
    <name evidence="2" type="ORF">BDZ31_002802</name>
</gene>
<organism evidence="2 3">
    <name type="scientific">Conexibacter arvalis</name>
    <dbReference type="NCBI Taxonomy" id="912552"/>
    <lineage>
        <taxon>Bacteria</taxon>
        <taxon>Bacillati</taxon>
        <taxon>Actinomycetota</taxon>
        <taxon>Thermoleophilia</taxon>
        <taxon>Solirubrobacterales</taxon>
        <taxon>Conexibacteraceae</taxon>
        <taxon>Conexibacter</taxon>
    </lineage>
</organism>
<protein>
    <submittedName>
        <fullName evidence="2">Acetyltransferase</fullName>
    </submittedName>
</protein>
<dbReference type="SUPFAM" id="SSF55729">
    <property type="entry name" value="Acyl-CoA N-acyltransferases (Nat)"/>
    <property type="match status" value="1"/>
</dbReference>
<reference evidence="2 3" key="1">
    <citation type="submission" date="2020-08" db="EMBL/GenBank/DDBJ databases">
        <title>Genomic Encyclopedia of Archaeal and Bacterial Type Strains, Phase II (KMG-II): from individual species to whole genera.</title>
        <authorList>
            <person name="Goeker M."/>
        </authorList>
    </citation>
    <scope>NUCLEOTIDE SEQUENCE [LARGE SCALE GENOMIC DNA]</scope>
    <source>
        <strain evidence="2 3">DSM 23288</strain>
    </source>
</reference>
<dbReference type="Proteomes" id="UP000585272">
    <property type="component" value="Unassembled WGS sequence"/>
</dbReference>
<keyword evidence="3" id="KW-1185">Reference proteome</keyword>
<dbReference type="PROSITE" id="PS51186">
    <property type="entry name" value="GNAT"/>
    <property type="match status" value="1"/>
</dbReference>
<sequence>MSPELYDGLSIEIRPIRPDDKERLAAGHALMSAETQRLRYLMPKPRLSAAELRYLTEVDGEDHVALVAVADAYPDATLGVGRFIRLRDRPDTAEFAIVVADAFQGIGLGSAIAEALADAAVERGIRHFSATVLHENTAVRAVLRRISRRLAEATWSDGAGELLYELNAA</sequence>
<evidence type="ECO:0000313" key="3">
    <source>
        <dbReference type="Proteomes" id="UP000585272"/>
    </source>
</evidence>
<dbReference type="GO" id="GO:0016747">
    <property type="term" value="F:acyltransferase activity, transferring groups other than amino-acyl groups"/>
    <property type="evidence" value="ECO:0007669"/>
    <property type="project" value="InterPro"/>
</dbReference>
<dbReference type="Pfam" id="PF13302">
    <property type="entry name" value="Acetyltransf_3"/>
    <property type="match status" value="1"/>
</dbReference>
<dbReference type="RefSeq" id="WP_183342939.1">
    <property type="nucleotide sequence ID" value="NZ_JACHNU010000003.1"/>
</dbReference>
<accession>A0A840IG87</accession>
<feature type="domain" description="N-acetyltransferase" evidence="1">
    <location>
        <begin position="11"/>
        <end position="169"/>
    </location>
</feature>
<dbReference type="AlphaFoldDB" id="A0A840IG87"/>
<proteinExistence type="predicted"/>
<dbReference type="EMBL" id="JACHNU010000003">
    <property type="protein sequence ID" value="MBB4663213.1"/>
    <property type="molecule type" value="Genomic_DNA"/>
</dbReference>
<comment type="caution">
    <text evidence="2">The sequence shown here is derived from an EMBL/GenBank/DDBJ whole genome shotgun (WGS) entry which is preliminary data.</text>
</comment>
<dbReference type="InterPro" id="IPR000182">
    <property type="entry name" value="GNAT_dom"/>
</dbReference>
<dbReference type="InterPro" id="IPR016181">
    <property type="entry name" value="Acyl_CoA_acyltransferase"/>
</dbReference>
<name>A0A840IG87_9ACTN</name>